<reference evidence="2 3" key="1">
    <citation type="submission" date="2016-05" db="EMBL/GenBank/DDBJ databases">
        <title>Complete Genome and Methylome Analysis of Psychrotrophic Bacterial Isolates from Antarctic Lake Untersee.</title>
        <authorList>
            <person name="Fomenkov A."/>
            <person name="Akimov V.N."/>
            <person name="Vasilyeva L.V."/>
            <person name="Andersen D."/>
            <person name="Vincze T."/>
            <person name="Roberts R.J."/>
        </authorList>
    </citation>
    <scope>NUCLEOTIDE SEQUENCE [LARGE SCALE GENOMIC DNA]</scope>
    <source>
        <strain evidence="2 3">U14-5</strain>
    </source>
</reference>
<dbReference type="RefSeq" id="WP_075623626.1">
    <property type="nucleotide sequence ID" value="NZ_CP015607.1"/>
</dbReference>
<organism evidence="2 3">
    <name type="scientific">Bacillus safensis</name>
    <dbReference type="NCBI Taxonomy" id="561879"/>
    <lineage>
        <taxon>Bacteria</taxon>
        <taxon>Bacillati</taxon>
        <taxon>Bacillota</taxon>
        <taxon>Bacilli</taxon>
        <taxon>Bacillales</taxon>
        <taxon>Bacillaceae</taxon>
        <taxon>Bacillus</taxon>
    </lineage>
</organism>
<accession>A0A1L6ZNP3</accession>
<evidence type="ECO:0000313" key="2">
    <source>
        <dbReference type="EMBL" id="APT48134.1"/>
    </source>
</evidence>
<protein>
    <submittedName>
        <fullName evidence="2">Uncharacterized protein</fullName>
    </submittedName>
</protein>
<keyword evidence="1" id="KW-0812">Transmembrane</keyword>
<keyword evidence="1" id="KW-1133">Transmembrane helix</keyword>
<dbReference type="Proteomes" id="UP000185426">
    <property type="component" value="Chromosome"/>
</dbReference>
<feature type="transmembrane region" description="Helical" evidence="1">
    <location>
        <begin position="6"/>
        <end position="27"/>
    </location>
</feature>
<sequence length="71" mass="8524">MEMDMTQYLMTQGPFAVLFCWVLFYVLNTTKERENKLNEQIDAQNDILAKFSEKYDVVISKLDRIERNQKQ</sequence>
<dbReference type="Pfam" id="PF10960">
    <property type="entry name" value="Holin_BhlA"/>
    <property type="match status" value="1"/>
</dbReference>
<dbReference type="EMBL" id="CP015607">
    <property type="protein sequence ID" value="APT48134.1"/>
    <property type="molecule type" value="Genomic_DNA"/>
</dbReference>
<name>A0A1L6ZNP3_BACIA</name>
<proteinExistence type="predicted"/>
<dbReference type="InterPro" id="IPR024405">
    <property type="entry name" value="Phage_BhlA/UviB"/>
</dbReference>
<dbReference type="AlphaFoldDB" id="A0A1L6ZNP3"/>
<evidence type="ECO:0000256" key="1">
    <source>
        <dbReference type="SAM" id="Phobius"/>
    </source>
</evidence>
<keyword evidence="1" id="KW-0472">Membrane</keyword>
<evidence type="ECO:0000313" key="3">
    <source>
        <dbReference type="Proteomes" id="UP000185426"/>
    </source>
</evidence>
<gene>
    <name evidence="2" type="ORF">BSA145_03800</name>
</gene>